<feature type="active site" description="Proton donor" evidence="4">
    <location>
        <position position="51"/>
    </location>
</feature>
<dbReference type="PANTHER" id="PTHR43827">
    <property type="entry name" value="2,5-DIKETO-D-GLUCONIC ACID REDUCTASE"/>
    <property type="match status" value="1"/>
</dbReference>
<evidence type="ECO:0000256" key="5">
    <source>
        <dbReference type="PIRSR" id="PIRSR000097-2"/>
    </source>
</evidence>
<dbReference type="InterPro" id="IPR018170">
    <property type="entry name" value="Aldo/ket_reductase_CS"/>
</dbReference>
<keyword evidence="3" id="KW-0560">Oxidoreductase</keyword>
<dbReference type="InterPro" id="IPR023210">
    <property type="entry name" value="NADP_OxRdtase_dom"/>
</dbReference>
<sequence>MTTIPTTTSHSGLTLPVLGFGTYKLNGATGVEAIGRALEKGYTLLDSAFNYENEGAVGRAARLSRRDHLVVTSKLPGRHHAYDEAIATVEESVYRTGLDAIDLYLIHWPNPEVDRYVEAWRALIDARERGLVRAIGVCNFLPEHLERLERETGVLPDVNQVELHPYFPQTEQLAFDRERGIITEAWSPLGRGNDLLAEPVIRQIASDVGATPGQVVLAWGIARGALPLPKAASDERQLENLGAVDVELNDDQIAAITGLGRADGRIADQDPAVYQEF</sequence>
<dbReference type="OrthoDB" id="9804790at2"/>
<feature type="domain" description="NADP-dependent oxidoreductase" evidence="7">
    <location>
        <begin position="18"/>
        <end position="259"/>
    </location>
</feature>
<organism evidence="8 9">
    <name type="scientific">Pseudoclavibacter chungangensis</name>
    <dbReference type="NCBI Taxonomy" id="587635"/>
    <lineage>
        <taxon>Bacteria</taxon>
        <taxon>Bacillati</taxon>
        <taxon>Actinomycetota</taxon>
        <taxon>Actinomycetes</taxon>
        <taxon>Micrococcales</taxon>
        <taxon>Microbacteriaceae</taxon>
        <taxon>Pseudoclavibacter</taxon>
    </lineage>
</organism>
<feature type="binding site" evidence="5">
    <location>
        <position position="107"/>
    </location>
    <ligand>
        <name>substrate</name>
    </ligand>
</feature>
<dbReference type="CDD" id="cd19132">
    <property type="entry name" value="AKR_AKR5D1_E1"/>
    <property type="match status" value="1"/>
</dbReference>
<dbReference type="PIRSF" id="PIRSF000097">
    <property type="entry name" value="AKR"/>
    <property type="match status" value="1"/>
</dbReference>
<dbReference type="RefSeq" id="WP_158039556.1">
    <property type="nucleotide sequence ID" value="NZ_JACCFV010000001.1"/>
</dbReference>
<proteinExistence type="inferred from homology"/>
<dbReference type="SUPFAM" id="SSF51430">
    <property type="entry name" value="NAD(P)-linked oxidoreductase"/>
    <property type="match status" value="1"/>
</dbReference>
<dbReference type="AlphaFoldDB" id="A0A7J5C1U0"/>
<dbReference type="InterPro" id="IPR020471">
    <property type="entry name" value="AKR"/>
</dbReference>
<accession>A0A7J5C1U0</accession>
<dbReference type="EMBL" id="WBJZ01000004">
    <property type="protein sequence ID" value="KAB1660060.1"/>
    <property type="molecule type" value="Genomic_DNA"/>
</dbReference>
<dbReference type="PRINTS" id="PR00069">
    <property type="entry name" value="ALDKETRDTASE"/>
</dbReference>
<dbReference type="PANTHER" id="PTHR43827:SF3">
    <property type="entry name" value="NADP-DEPENDENT OXIDOREDUCTASE DOMAIN-CONTAINING PROTEIN"/>
    <property type="match status" value="1"/>
</dbReference>
<comment type="similarity">
    <text evidence="1">Belongs to the aldo/keto reductase family.</text>
</comment>
<comment type="caution">
    <text evidence="8">The sequence shown here is derived from an EMBL/GenBank/DDBJ whole genome shotgun (WGS) entry which is preliminary data.</text>
</comment>
<dbReference type="InterPro" id="IPR036812">
    <property type="entry name" value="NAD(P)_OxRdtase_dom_sf"/>
</dbReference>
<protein>
    <submittedName>
        <fullName evidence="8">Aldo/keto reductase</fullName>
    </submittedName>
</protein>
<evidence type="ECO:0000259" key="7">
    <source>
        <dbReference type="Pfam" id="PF00248"/>
    </source>
</evidence>
<evidence type="ECO:0000256" key="3">
    <source>
        <dbReference type="ARBA" id="ARBA00023002"/>
    </source>
</evidence>
<dbReference type="Pfam" id="PF00248">
    <property type="entry name" value="Aldo_ket_red"/>
    <property type="match status" value="1"/>
</dbReference>
<dbReference type="Gene3D" id="3.20.20.100">
    <property type="entry name" value="NADP-dependent oxidoreductase domain"/>
    <property type="match status" value="1"/>
</dbReference>
<dbReference type="FunFam" id="3.20.20.100:FF:000002">
    <property type="entry name" value="2,5-diketo-D-gluconic acid reductase A"/>
    <property type="match status" value="1"/>
</dbReference>
<evidence type="ECO:0000256" key="2">
    <source>
        <dbReference type="ARBA" id="ARBA00022857"/>
    </source>
</evidence>
<dbReference type="Proteomes" id="UP000467240">
    <property type="component" value="Unassembled WGS sequence"/>
</dbReference>
<keyword evidence="9" id="KW-1185">Reference proteome</keyword>
<feature type="site" description="Lowers pKa of active site Tyr" evidence="6">
    <location>
        <position position="74"/>
    </location>
</feature>
<reference evidence="8 9" key="1">
    <citation type="submission" date="2019-09" db="EMBL/GenBank/DDBJ databases">
        <title>Phylogeny of genus Pseudoclavibacter and closely related genus.</title>
        <authorList>
            <person name="Li Y."/>
        </authorList>
    </citation>
    <scope>NUCLEOTIDE SEQUENCE [LARGE SCALE GENOMIC DNA]</scope>
    <source>
        <strain evidence="8 9">DSM 23821</strain>
    </source>
</reference>
<gene>
    <name evidence="8" type="ORF">F8O01_03775</name>
</gene>
<dbReference type="GO" id="GO:0016616">
    <property type="term" value="F:oxidoreductase activity, acting on the CH-OH group of donors, NAD or NADP as acceptor"/>
    <property type="evidence" value="ECO:0007669"/>
    <property type="project" value="UniProtKB-ARBA"/>
</dbReference>
<name>A0A7J5C1U0_9MICO</name>
<evidence type="ECO:0000256" key="4">
    <source>
        <dbReference type="PIRSR" id="PIRSR000097-1"/>
    </source>
</evidence>
<evidence type="ECO:0000313" key="8">
    <source>
        <dbReference type="EMBL" id="KAB1660060.1"/>
    </source>
</evidence>
<evidence type="ECO:0000256" key="6">
    <source>
        <dbReference type="PIRSR" id="PIRSR000097-3"/>
    </source>
</evidence>
<dbReference type="PROSITE" id="PS00062">
    <property type="entry name" value="ALDOKETO_REDUCTASE_2"/>
    <property type="match status" value="1"/>
</dbReference>
<evidence type="ECO:0000256" key="1">
    <source>
        <dbReference type="ARBA" id="ARBA00007905"/>
    </source>
</evidence>
<keyword evidence="2" id="KW-0521">NADP</keyword>
<evidence type="ECO:0000313" key="9">
    <source>
        <dbReference type="Proteomes" id="UP000467240"/>
    </source>
</evidence>